<sequence length="537" mass="61368">MKISTKTQPNAVLLQEAQQLYIENLNFRKKKFDENCSHTSISWPSSDELNFEDEKTALDTNYNNDPEVVPPLDFSDIKSDAPVNREDHRKNEEHATTGCAVKSLKMPFLLQPDFYNFGTGMHATEFGKKLTFNVKAASNVNPSAQRAKKNRVEEAIRLSTARAKQKADHILNETARTIGINENKQKFNHYISEYTSRYPLYDDHFYSVAASTTAGRTRLPNGKIATENCYALDGTKQKSIPIKSAPFLQLSTTLIFLPFNLVVVFWPQMSDMASKSITEILPTEHLAELRHLAEQIRNKRARKRNSRSRSSSRPRTSLSKEHRNDSCTRSRQRSRSPFAPRRGWHNPRERGSWGRGRRSPRTRTEFRIDSNIRIASSSNNVDILGSSSHDSDDFNFHNGQRCMPLDDRFRKLTSTGLNLLKRGLEENTKHMNEKKLPVLILSNHNLIPQATLNREARDSSIVVDSKNVKQDRESIDQSLKYSFDPQNDKFQIPRRPNEGSQSVFIRDGQSTDPSKALLRLLDKLASSSSSDRLFKDL</sequence>
<keyword evidence="3" id="KW-1185">Reference proteome</keyword>
<organism evidence="2 3">
    <name type="scientific">Cichlidogyrus casuarinus</name>
    <dbReference type="NCBI Taxonomy" id="1844966"/>
    <lineage>
        <taxon>Eukaryota</taxon>
        <taxon>Metazoa</taxon>
        <taxon>Spiralia</taxon>
        <taxon>Lophotrochozoa</taxon>
        <taxon>Platyhelminthes</taxon>
        <taxon>Monogenea</taxon>
        <taxon>Monopisthocotylea</taxon>
        <taxon>Dactylogyridea</taxon>
        <taxon>Ancyrocephalidae</taxon>
        <taxon>Cichlidogyrus</taxon>
    </lineage>
</organism>
<feature type="compositionally biased region" description="Basic and acidic residues" evidence="1">
    <location>
        <begin position="318"/>
        <end position="328"/>
    </location>
</feature>
<comment type="caution">
    <text evidence="2">The sequence shown here is derived from an EMBL/GenBank/DDBJ whole genome shotgun (WGS) entry which is preliminary data.</text>
</comment>
<feature type="region of interest" description="Disordered" evidence="1">
    <location>
        <begin position="485"/>
        <end position="510"/>
    </location>
</feature>
<reference evidence="2 3" key="1">
    <citation type="submission" date="2024-11" db="EMBL/GenBank/DDBJ databases">
        <title>Adaptive evolution of stress response genes in parasites aligns with host niche diversity.</title>
        <authorList>
            <person name="Hahn C."/>
            <person name="Resl P."/>
        </authorList>
    </citation>
    <scope>NUCLEOTIDE SEQUENCE [LARGE SCALE GENOMIC DNA]</scope>
    <source>
        <strain evidence="2">EGGRZ-B1_66</strain>
        <tissue evidence="2">Body</tissue>
    </source>
</reference>
<gene>
    <name evidence="2" type="ORF">Ciccas_005743</name>
</gene>
<protein>
    <submittedName>
        <fullName evidence="2">Uncharacterized protein</fullName>
    </submittedName>
</protein>
<accession>A0ABD2QBG0</accession>
<dbReference type="Proteomes" id="UP001626550">
    <property type="component" value="Unassembled WGS sequence"/>
</dbReference>
<name>A0ABD2QBG0_9PLAT</name>
<proteinExistence type="predicted"/>
<feature type="region of interest" description="Disordered" evidence="1">
    <location>
        <begin position="296"/>
        <end position="365"/>
    </location>
</feature>
<feature type="compositionally biased region" description="Polar residues" evidence="1">
    <location>
        <begin position="498"/>
        <end position="510"/>
    </location>
</feature>
<evidence type="ECO:0000256" key="1">
    <source>
        <dbReference type="SAM" id="MobiDB-lite"/>
    </source>
</evidence>
<dbReference type="EMBL" id="JBJKFK010000704">
    <property type="protein sequence ID" value="KAL3315621.1"/>
    <property type="molecule type" value="Genomic_DNA"/>
</dbReference>
<feature type="compositionally biased region" description="Basic residues" evidence="1">
    <location>
        <begin position="298"/>
        <end position="312"/>
    </location>
</feature>
<evidence type="ECO:0000313" key="3">
    <source>
        <dbReference type="Proteomes" id="UP001626550"/>
    </source>
</evidence>
<evidence type="ECO:0000313" key="2">
    <source>
        <dbReference type="EMBL" id="KAL3315621.1"/>
    </source>
</evidence>
<dbReference type="AlphaFoldDB" id="A0ABD2QBG0"/>